<keyword evidence="2" id="KW-1133">Transmembrane helix</keyword>
<keyword evidence="2" id="KW-0472">Membrane</keyword>
<dbReference type="EMBL" id="AVPT01000024">
    <property type="protein sequence ID" value="KGM54695.1"/>
    <property type="molecule type" value="Genomic_DNA"/>
</dbReference>
<dbReference type="InterPro" id="IPR005182">
    <property type="entry name" value="YdbS-like_PH"/>
</dbReference>
<feature type="domain" description="YdbS-like PH" evidence="3">
    <location>
        <begin position="88"/>
        <end position="167"/>
    </location>
</feature>
<protein>
    <recommendedName>
        <fullName evidence="3">YdbS-like PH domain-containing protein</fullName>
    </recommendedName>
</protein>
<feature type="transmembrane region" description="Helical" evidence="2">
    <location>
        <begin position="64"/>
        <end position="85"/>
    </location>
</feature>
<dbReference type="PANTHER" id="PTHR34473:SF3">
    <property type="entry name" value="TRANSMEMBRANE PROTEIN-RELATED"/>
    <property type="match status" value="1"/>
</dbReference>
<evidence type="ECO:0000259" key="3">
    <source>
        <dbReference type="Pfam" id="PF03703"/>
    </source>
</evidence>
<evidence type="ECO:0000313" key="5">
    <source>
        <dbReference type="Proteomes" id="UP000029989"/>
    </source>
</evidence>
<proteinExistence type="predicted"/>
<dbReference type="Proteomes" id="UP000029989">
    <property type="component" value="Unassembled WGS sequence"/>
</dbReference>
<keyword evidence="2" id="KW-0812">Transmembrane</keyword>
<comment type="caution">
    <text evidence="4">The sequence shown here is derived from an EMBL/GenBank/DDBJ whole genome shotgun (WGS) entry which is preliminary data.</text>
</comment>
<dbReference type="AlphaFoldDB" id="A0A0A0EWN1"/>
<sequence length="176" mass="18832">MHAMPPAGEAETPTNEPSWQPLPPRSRPLFLLGAVIPLAIAGAVAGSMLGLVSGAVLDLARGTTVIAGVAVLATAGALFGLWLGAKQYLHTAWRLDAQGLALRRGRLWQRETRVPASRVQHLDIKRGPLQRGRELSTLVVHTAGTRHSSVTVPNLDAADAERLRDRLGRALDHDDD</sequence>
<dbReference type="PANTHER" id="PTHR34473">
    <property type="entry name" value="UPF0699 TRANSMEMBRANE PROTEIN YDBS"/>
    <property type="match status" value="1"/>
</dbReference>
<evidence type="ECO:0000256" key="2">
    <source>
        <dbReference type="SAM" id="Phobius"/>
    </source>
</evidence>
<dbReference type="Pfam" id="PF03703">
    <property type="entry name" value="bPH_2"/>
    <property type="match status" value="1"/>
</dbReference>
<reference evidence="4 5" key="1">
    <citation type="journal article" date="2015" name="Stand. Genomic Sci.">
        <title>Genomic information of the arsenic-resistant bacterium Lysobacter arseniciresistens type strain ZS79(T) and comparison of Lysobacter draft genomes.</title>
        <authorList>
            <person name="Liu L."/>
            <person name="Zhang S."/>
            <person name="Luo M."/>
            <person name="Wang G."/>
        </authorList>
    </citation>
    <scope>NUCLEOTIDE SEQUENCE [LARGE SCALE GENOMIC DNA]</scope>
    <source>
        <strain evidence="4 5">ZS79</strain>
    </source>
</reference>
<dbReference type="RefSeq" id="WP_036212243.1">
    <property type="nucleotide sequence ID" value="NZ_AVPT01000024.1"/>
</dbReference>
<organism evidence="4 5">
    <name type="scientific">Lysobacter arseniciresistens ZS79</name>
    <dbReference type="NCBI Taxonomy" id="913325"/>
    <lineage>
        <taxon>Bacteria</taxon>
        <taxon>Pseudomonadati</taxon>
        <taxon>Pseudomonadota</taxon>
        <taxon>Gammaproteobacteria</taxon>
        <taxon>Lysobacterales</taxon>
        <taxon>Lysobacteraceae</taxon>
        <taxon>Novilysobacter</taxon>
    </lineage>
</organism>
<feature type="region of interest" description="Disordered" evidence="1">
    <location>
        <begin position="1"/>
        <end position="21"/>
    </location>
</feature>
<feature type="transmembrane region" description="Helical" evidence="2">
    <location>
        <begin position="29"/>
        <end position="52"/>
    </location>
</feature>
<evidence type="ECO:0000256" key="1">
    <source>
        <dbReference type="SAM" id="MobiDB-lite"/>
    </source>
</evidence>
<dbReference type="eggNOG" id="COG3402">
    <property type="taxonomic scope" value="Bacteria"/>
</dbReference>
<keyword evidence="5" id="KW-1185">Reference proteome</keyword>
<evidence type="ECO:0000313" key="4">
    <source>
        <dbReference type="EMBL" id="KGM54695.1"/>
    </source>
</evidence>
<accession>A0A0A0EWN1</accession>
<dbReference type="STRING" id="913325.N799_08725"/>
<gene>
    <name evidence="4" type="ORF">N799_08725</name>
</gene>
<name>A0A0A0EWN1_9GAMM</name>